<dbReference type="SUPFAM" id="SSF103473">
    <property type="entry name" value="MFS general substrate transporter"/>
    <property type="match status" value="1"/>
</dbReference>
<evidence type="ECO:0000256" key="5">
    <source>
        <dbReference type="ARBA" id="ARBA00022989"/>
    </source>
</evidence>
<evidence type="ECO:0000313" key="9">
    <source>
        <dbReference type="EMBL" id="MBY0203084.1"/>
    </source>
</evidence>
<dbReference type="Gene3D" id="1.20.1250.20">
    <property type="entry name" value="MFS general substrate transporter like domains"/>
    <property type="match status" value="1"/>
</dbReference>
<feature type="transmembrane region" description="Helical" evidence="7">
    <location>
        <begin position="74"/>
        <end position="93"/>
    </location>
</feature>
<feature type="transmembrane region" description="Helical" evidence="7">
    <location>
        <begin position="166"/>
        <end position="186"/>
    </location>
</feature>
<dbReference type="Proteomes" id="UP000706031">
    <property type="component" value="Unassembled WGS sequence"/>
</dbReference>
<evidence type="ECO:0000256" key="3">
    <source>
        <dbReference type="ARBA" id="ARBA00022475"/>
    </source>
</evidence>
<keyword evidence="3" id="KW-1003">Cell membrane</keyword>
<keyword evidence="2" id="KW-0813">Transport</keyword>
<feature type="transmembrane region" description="Helical" evidence="7">
    <location>
        <begin position="237"/>
        <end position="254"/>
    </location>
</feature>
<comment type="caution">
    <text evidence="9">The sequence shown here is derived from an EMBL/GenBank/DDBJ whole genome shotgun (WGS) entry which is preliminary data.</text>
</comment>
<gene>
    <name evidence="9" type="ORF">H7T88_07590</name>
</gene>
<feature type="transmembrane region" description="Helical" evidence="7">
    <location>
        <begin position="274"/>
        <end position="299"/>
    </location>
</feature>
<proteinExistence type="predicted"/>
<feature type="transmembrane region" description="Helical" evidence="7">
    <location>
        <begin position="396"/>
        <end position="414"/>
    </location>
</feature>
<keyword evidence="10" id="KW-1185">Reference proteome</keyword>
<evidence type="ECO:0000256" key="7">
    <source>
        <dbReference type="SAM" id="Phobius"/>
    </source>
</evidence>
<dbReference type="InterPro" id="IPR005829">
    <property type="entry name" value="Sugar_transporter_CS"/>
</dbReference>
<evidence type="ECO:0000256" key="2">
    <source>
        <dbReference type="ARBA" id="ARBA00022448"/>
    </source>
</evidence>
<comment type="subcellular location">
    <subcellularLocation>
        <location evidence="1">Cell membrane</location>
        <topology evidence="1">Multi-pass membrane protein</topology>
    </subcellularLocation>
</comment>
<protein>
    <submittedName>
        <fullName evidence="9">MFS transporter</fullName>
    </submittedName>
</protein>
<feature type="transmembrane region" description="Helical" evidence="7">
    <location>
        <begin position="140"/>
        <end position="160"/>
    </location>
</feature>
<dbReference type="PANTHER" id="PTHR23517:SF3">
    <property type="entry name" value="INTEGRAL MEMBRANE TRANSPORT PROTEIN"/>
    <property type="match status" value="1"/>
</dbReference>
<sequence length="434" mass="47716">MKFTDLHSNIKIRIVTDFFTDLTQKTVLPFMGIYLSIQIGVGWAGLLLTVNIAASMLAGLGVGYLSDRMGRKKLMVIAQSLQVFSLFWLAAANSPWMNSVTLTCLMFLLSSISSGITAPIASAMIVDVSSEQERHYIYGLQYWTTNVAITFGALLGGLLFESFRFLLFSLVCAESIVTLLILLFLIHETMVNKHYVSINSANDPFVSPPSEPSGQLKSALQNNMLNTYKKILRDKRFMVFFTATVLAVALEFQLDKYIAVRLKNEFASEFLGFHISGLHMFSIVMIINTVMVALIAIPFGKYIRRISSKTIITAGMLLYTSGFVVLAFSNWAWLLITSAVLFTIGELMYSPVRQVLLAGIIPDSNRAAYLAADGLSYNVAALLGSLGLAIGALFPSYVMAGLYLTAGLGALFFFRMSLRAEAKRNPNTSFADAS</sequence>
<keyword evidence="4 7" id="KW-0812">Transmembrane</keyword>
<dbReference type="PROSITE" id="PS00216">
    <property type="entry name" value="SUGAR_TRANSPORT_1"/>
    <property type="match status" value="1"/>
</dbReference>
<keyword evidence="5 7" id="KW-1133">Transmembrane helix</keyword>
<accession>A0ABS7KG26</accession>
<dbReference type="InterPro" id="IPR036259">
    <property type="entry name" value="MFS_trans_sf"/>
</dbReference>
<dbReference type="PROSITE" id="PS50850">
    <property type="entry name" value="MFS"/>
    <property type="match status" value="1"/>
</dbReference>
<evidence type="ECO:0000256" key="4">
    <source>
        <dbReference type="ARBA" id="ARBA00022692"/>
    </source>
</evidence>
<feature type="domain" description="Major facilitator superfamily (MFS) profile" evidence="8">
    <location>
        <begin position="1"/>
        <end position="419"/>
    </location>
</feature>
<name>A0ABS7KG26_9BACL</name>
<evidence type="ECO:0000256" key="1">
    <source>
        <dbReference type="ARBA" id="ARBA00004651"/>
    </source>
</evidence>
<evidence type="ECO:0000256" key="6">
    <source>
        <dbReference type="ARBA" id="ARBA00023136"/>
    </source>
</evidence>
<dbReference type="PANTHER" id="PTHR23517">
    <property type="entry name" value="RESISTANCE PROTEIN MDTM, PUTATIVE-RELATED-RELATED"/>
    <property type="match status" value="1"/>
</dbReference>
<evidence type="ECO:0000313" key="10">
    <source>
        <dbReference type="Proteomes" id="UP000706031"/>
    </source>
</evidence>
<feature type="transmembrane region" description="Helical" evidence="7">
    <location>
        <begin position="105"/>
        <end position="128"/>
    </location>
</feature>
<dbReference type="InterPro" id="IPR020846">
    <property type="entry name" value="MFS_dom"/>
</dbReference>
<dbReference type="RefSeq" id="WP_221787882.1">
    <property type="nucleotide sequence ID" value="NZ_JACLIC010000010.1"/>
</dbReference>
<reference evidence="9 10" key="1">
    <citation type="submission" date="2020-08" db="EMBL/GenBank/DDBJ databases">
        <title>Fungal Genomes of the International Space Station.</title>
        <authorList>
            <person name="Seuylemezian A."/>
            <person name="Singh N.K."/>
            <person name="Wood J."/>
            <person name="Venkateswaran K."/>
        </authorList>
    </citation>
    <scope>NUCLEOTIDE SEQUENCE [LARGE SCALE GENOMIC DNA]</scope>
    <source>
        <strain evidence="9 10">S/N-304-OC-R4</strain>
    </source>
</reference>
<feature type="transmembrane region" description="Helical" evidence="7">
    <location>
        <begin position="331"/>
        <end position="349"/>
    </location>
</feature>
<dbReference type="InterPro" id="IPR011701">
    <property type="entry name" value="MFS"/>
</dbReference>
<dbReference type="Pfam" id="PF07690">
    <property type="entry name" value="MFS_1"/>
    <property type="match status" value="1"/>
</dbReference>
<evidence type="ECO:0000259" key="8">
    <source>
        <dbReference type="PROSITE" id="PS50850"/>
    </source>
</evidence>
<feature type="transmembrane region" description="Helical" evidence="7">
    <location>
        <begin position="33"/>
        <end position="62"/>
    </location>
</feature>
<dbReference type="EMBL" id="JACLIC010000010">
    <property type="protein sequence ID" value="MBY0203084.1"/>
    <property type="molecule type" value="Genomic_DNA"/>
</dbReference>
<dbReference type="InterPro" id="IPR050171">
    <property type="entry name" value="MFS_Transporters"/>
</dbReference>
<organism evidence="9 10">
    <name type="scientific">Paenibacillus cucumis</name>
    <name type="common">ex Kampfer et al. 2016</name>
    <dbReference type="NCBI Taxonomy" id="1776858"/>
    <lineage>
        <taxon>Bacteria</taxon>
        <taxon>Bacillati</taxon>
        <taxon>Bacillota</taxon>
        <taxon>Bacilli</taxon>
        <taxon>Bacillales</taxon>
        <taxon>Paenibacillaceae</taxon>
        <taxon>Paenibacillus</taxon>
    </lineage>
</organism>
<keyword evidence="6 7" id="KW-0472">Membrane</keyword>